<dbReference type="AlphaFoldDB" id="A0A5J4TTY0"/>
<comment type="caution">
    <text evidence="1">The sequence shown here is derived from an EMBL/GenBank/DDBJ whole genome shotgun (WGS) entry which is preliminary data.</text>
</comment>
<proteinExistence type="predicted"/>
<organism evidence="1 2">
    <name type="scientific">Streblomastix strix</name>
    <dbReference type="NCBI Taxonomy" id="222440"/>
    <lineage>
        <taxon>Eukaryota</taxon>
        <taxon>Metamonada</taxon>
        <taxon>Preaxostyla</taxon>
        <taxon>Oxymonadida</taxon>
        <taxon>Streblomastigidae</taxon>
        <taxon>Streblomastix</taxon>
    </lineage>
</organism>
<name>A0A5J4TTY0_9EUKA</name>
<evidence type="ECO:0000313" key="1">
    <source>
        <dbReference type="EMBL" id="KAA6361648.1"/>
    </source>
</evidence>
<evidence type="ECO:0000313" key="2">
    <source>
        <dbReference type="Proteomes" id="UP000324800"/>
    </source>
</evidence>
<protein>
    <submittedName>
        <fullName evidence="1">Uncharacterized protein</fullName>
    </submittedName>
</protein>
<gene>
    <name evidence="1" type="ORF">EZS28_042825</name>
</gene>
<accession>A0A5J4TTY0</accession>
<reference evidence="1 2" key="1">
    <citation type="submission" date="2019-03" db="EMBL/GenBank/DDBJ databases">
        <title>Single cell metagenomics reveals metabolic interactions within the superorganism composed of flagellate Streblomastix strix and complex community of Bacteroidetes bacteria on its surface.</title>
        <authorList>
            <person name="Treitli S.C."/>
            <person name="Kolisko M."/>
            <person name="Husnik F."/>
            <person name="Keeling P."/>
            <person name="Hampl V."/>
        </authorList>
    </citation>
    <scope>NUCLEOTIDE SEQUENCE [LARGE SCALE GENOMIC DNA]</scope>
    <source>
        <strain evidence="1">ST1C</strain>
    </source>
</reference>
<dbReference type="EMBL" id="SNRW01025257">
    <property type="protein sequence ID" value="KAA6361648.1"/>
    <property type="molecule type" value="Genomic_DNA"/>
</dbReference>
<dbReference type="Proteomes" id="UP000324800">
    <property type="component" value="Unassembled WGS sequence"/>
</dbReference>
<sequence>MDNIQSAYEGGLIEAMSGLLTHTQNPHVKQLCRAIIMIVSVLGGEKEEQVDFANFRYQNIIHRKKNFVEYA</sequence>